<dbReference type="SMART" id="SM00248">
    <property type="entry name" value="ANK"/>
    <property type="match status" value="9"/>
</dbReference>
<dbReference type="Pfam" id="PF12796">
    <property type="entry name" value="Ank_2"/>
    <property type="match status" value="2"/>
</dbReference>
<reference evidence="5" key="1">
    <citation type="submission" date="2023-07" db="EMBL/GenBank/DDBJ databases">
        <title>Chromosome-level genome assembly of Artemia franciscana.</title>
        <authorList>
            <person name="Jo E."/>
        </authorList>
    </citation>
    <scope>NUCLEOTIDE SEQUENCE</scope>
    <source>
        <tissue evidence="5">Whole body</tissue>
    </source>
</reference>
<dbReference type="AlphaFoldDB" id="A0AA88IGZ5"/>
<evidence type="ECO:0000256" key="1">
    <source>
        <dbReference type="ARBA" id="ARBA00022737"/>
    </source>
</evidence>
<keyword evidence="6" id="KW-1185">Reference proteome</keyword>
<dbReference type="PROSITE" id="PS50088">
    <property type="entry name" value="ANK_REPEAT"/>
    <property type="match status" value="8"/>
</dbReference>
<dbReference type="Pfam" id="PF00023">
    <property type="entry name" value="Ank"/>
    <property type="match status" value="1"/>
</dbReference>
<feature type="repeat" description="ANK" evidence="3">
    <location>
        <begin position="191"/>
        <end position="223"/>
    </location>
</feature>
<accession>A0AA88IGZ5</accession>
<feature type="repeat" description="ANK" evidence="3">
    <location>
        <begin position="394"/>
        <end position="426"/>
    </location>
</feature>
<feature type="repeat" description="ANK" evidence="3">
    <location>
        <begin position="257"/>
        <end position="289"/>
    </location>
</feature>
<evidence type="ECO:0000256" key="3">
    <source>
        <dbReference type="PROSITE-ProRule" id="PRU00023"/>
    </source>
</evidence>
<evidence type="ECO:0000256" key="4">
    <source>
        <dbReference type="SAM" id="Coils"/>
    </source>
</evidence>
<sequence length="468" mass="53003">MAGSFQIDAFKKLDKEIASIAKLLSSFYRSPEIKKRFRLRKKIMDYIRQTSSLTDKLKRYQSQIETQDLDGILSSFYFQMAKLSTNIDNLEKEMEKRQQDKNTEGSQGKTDVNESMFCDLRMDVKMTNGCINPNLKDDFQKTALHYAAEESRLNICQLLVPNGTTINATDSKRMALLMTNGCINPNLKDDFQNTALHYASEESRLDICQILVSNGANVNALDSKNRTPLFYAIRQGSLDICQFLVSNGALLNLQDNFQKRALHYAAEESTLDICQVLVSNGATIDAFDSKNWTALFYAVRRGSLDICKFLVSNGALLNLKDNFQRTVLHYATNYTYLVESRLDICQVLVSNGATINALDSKNRTPLYYAARRDSLEICQFLVSNGALLNLKDNFQKTVLHIASEESRLDICQLLVSNGATINALDSKNRTPLYYAARRGTLDICQFLISNGALYYDARRRNGARFEME</sequence>
<evidence type="ECO:0000256" key="2">
    <source>
        <dbReference type="ARBA" id="ARBA00023043"/>
    </source>
</evidence>
<gene>
    <name evidence="5" type="ORF">QYM36_008550</name>
</gene>
<dbReference type="Pfam" id="PF13637">
    <property type="entry name" value="Ank_4"/>
    <property type="match status" value="2"/>
</dbReference>
<comment type="caution">
    <text evidence="5">The sequence shown here is derived from an EMBL/GenBank/DDBJ whole genome shotgun (WGS) entry which is preliminary data.</text>
</comment>
<dbReference type="EMBL" id="JAVRJZ010000001">
    <property type="protein sequence ID" value="KAK2728104.1"/>
    <property type="molecule type" value="Genomic_DNA"/>
</dbReference>
<dbReference type="PANTHER" id="PTHR24171:SF9">
    <property type="entry name" value="ANKYRIN REPEAT DOMAIN-CONTAINING PROTEIN 39"/>
    <property type="match status" value="1"/>
</dbReference>
<keyword evidence="2 3" id="KW-0040">ANK repeat</keyword>
<evidence type="ECO:0008006" key="7">
    <source>
        <dbReference type="Google" id="ProtNLM"/>
    </source>
</evidence>
<dbReference type="InterPro" id="IPR002110">
    <property type="entry name" value="Ankyrin_rpt"/>
</dbReference>
<evidence type="ECO:0000313" key="6">
    <source>
        <dbReference type="Proteomes" id="UP001187531"/>
    </source>
</evidence>
<dbReference type="InterPro" id="IPR036770">
    <property type="entry name" value="Ankyrin_rpt-contain_sf"/>
</dbReference>
<dbReference type="PROSITE" id="PS50297">
    <property type="entry name" value="ANK_REP_REGION"/>
    <property type="match status" value="8"/>
</dbReference>
<keyword evidence="4" id="KW-0175">Coiled coil</keyword>
<organism evidence="5 6">
    <name type="scientific">Artemia franciscana</name>
    <name type="common">Brine shrimp</name>
    <name type="synonym">Artemia sanfranciscana</name>
    <dbReference type="NCBI Taxonomy" id="6661"/>
    <lineage>
        <taxon>Eukaryota</taxon>
        <taxon>Metazoa</taxon>
        <taxon>Ecdysozoa</taxon>
        <taxon>Arthropoda</taxon>
        <taxon>Crustacea</taxon>
        <taxon>Branchiopoda</taxon>
        <taxon>Anostraca</taxon>
        <taxon>Artemiidae</taxon>
        <taxon>Artemia</taxon>
    </lineage>
</organism>
<feature type="coiled-coil region" evidence="4">
    <location>
        <begin position="80"/>
        <end position="107"/>
    </location>
</feature>
<dbReference type="Proteomes" id="UP001187531">
    <property type="component" value="Unassembled WGS sequence"/>
</dbReference>
<protein>
    <recommendedName>
        <fullName evidence="7">Ankyrin repeat protein</fullName>
    </recommendedName>
</protein>
<dbReference type="Gene3D" id="1.25.40.20">
    <property type="entry name" value="Ankyrin repeat-containing domain"/>
    <property type="match status" value="5"/>
</dbReference>
<name>A0AA88IGZ5_ARTSF</name>
<feature type="repeat" description="ANK" evidence="3">
    <location>
        <begin position="361"/>
        <end position="393"/>
    </location>
</feature>
<feature type="repeat" description="ANK" evidence="3">
    <location>
        <begin position="139"/>
        <end position="171"/>
    </location>
</feature>
<dbReference type="SUPFAM" id="SSF48403">
    <property type="entry name" value="Ankyrin repeat"/>
    <property type="match status" value="1"/>
</dbReference>
<dbReference type="PANTHER" id="PTHR24171">
    <property type="entry name" value="ANKYRIN REPEAT DOMAIN-CONTAINING PROTEIN 39-RELATED"/>
    <property type="match status" value="1"/>
</dbReference>
<proteinExistence type="predicted"/>
<evidence type="ECO:0000313" key="5">
    <source>
        <dbReference type="EMBL" id="KAK2728104.1"/>
    </source>
</evidence>
<keyword evidence="1" id="KW-0677">Repeat</keyword>
<feature type="repeat" description="ANK" evidence="3">
    <location>
        <begin position="427"/>
        <end position="452"/>
    </location>
</feature>
<feature type="repeat" description="ANK" evidence="3">
    <location>
        <begin position="290"/>
        <end position="322"/>
    </location>
</feature>
<feature type="repeat" description="ANK" evidence="3">
    <location>
        <begin position="224"/>
        <end position="256"/>
    </location>
</feature>